<sequence>MSSIATSQFWPASDTDYAEDTIPINGILQRREHGGDEKRAYVWTSSFIEKDSNNIHRASFTSGASASRNTKAENEDYMQGANEVSKLLHDSLKNSAFQWGAQCRTQQSADPLREAEKSAFEDFVNRMEGRYSDIGLGSVDPETMKQVLQYGLNQGDLSSGGYVVGANMEEGDDMKVAGMPFVRTGASTGYDFLSQQPAFYHGA</sequence>
<organism evidence="1 2">
    <name type="scientific">Cryptococcus floricola</name>
    <dbReference type="NCBI Taxonomy" id="2591691"/>
    <lineage>
        <taxon>Eukaryota</taxon>
        <taxon>Fungi</taxon>
        <taxon>Dikarya</taxon>
        <taxon>Basidiomycota</taxon>
        <taxon>Agaricomycotina</taxon>
        <taxon>Tremellomycetes</taxon>
        <taxon>Tremellales</taxon>
        <taxon>Cryptococcaceae</taxon>
        <taxon>Cryptococcus</taxon>
    </lineage>
</organism>
<name>A0A5D3AUA7_9TREE</name>
<proteinExistence type="predicted"/>
<gene>
    <name evidence="1" type="ORF">B9479_004326</name>
</gene>
<evidence type="ECO:0000313" key="2">
    <source>
        <dbReference type="Proteomes" id="UP000322245"/>
    </source>
</evidence>
<reference evidence="1 2" key="1">
    <citation type="submission" date="2017-05" db="EMBL/GenBank/DDBJ databases">
        <title>The Genome Sequence of Tsuchiyaea wingfieldii DSM 27421.</title>
        <authorList>
            <person name="Cuomo C."/>
            <person name="Passer A."/>
            <person name="Billmyre B."/>
            <person name="Heitman J."/>
        </authorList>
    </citation>
    <scope>NUCLEOTIDE SEQUENCE [LARGE SCALE GENOMIC DNA]</scope>
    <source>
        <strain evidence="1 2">DSM 27421</strain>
    </source>
</reference>
<dbReference type="EMBL" id="NIDF01000048">
    <property type="protein sequence ID" value="TYJ55015.1"/>
    <property type="molecule type" value="Genomic_DNA"/>
</dbReference>
<keyword evidence="2" id="KW-1185">Reference proteome</keyword>
<comment type="caution">
    <text evidence="1">The sequence shown here is derived from an EMBL/GenBank/DDBJ whole genome shotgun (WGS) entry which is preliminary data.</text>
</comment>
<evidence type="ECO:0000313" key="1">
    <source>
        <dbReference type="EMBL" id="TYJ55015.1"/>
    </source>
</evidence>
<dbReference type="Proteomes" id="UP000322245">
    <property type="component" value="Unassembled WGS sequence"/>
</dbReference>
<accession>A0A5D3AUA7</accession>
<protein>
    <submittedName>
        <fullName evidence="1">Uncharacterized protein</fullName>
    </submittedName>
</protein>
<dbReference type="AlphaFoldDB" id="A0A5D3AUA7"/>